<dbReference type="OrthoDB" id="1431838at2759"/>
<dbReference type="GO" id="GO:0006355">
    <property type="term" value="P:regulation of DNA-templated transcription"/>
    <property type="evidence" value="ECO:0007669"/>
    <property type="project" value="UniProtKB-UniRule"/>
</dbReference>
<keyword evidence="2" id="KW-1185">Reference proteome</keyword>
<reference evidence="2" key="1">
    <citation type="journal article" date="2016" name="Nat. Genet.">
        <title>The genome sequences of Arachis duranensis and Arachis ipaensis, the diploid ancestors of cultivated peanut.</title>
        <authorList>
            <person name="Bertioli D.J."/>
            <person name="Cannon S.B."/>
            <person name="Froenicke L."/>
            <person name="Huang G."/>
            <person name="Farmer A.D."/>
            <person name="Cannon E.K."/>
            <person name="Liu X."/>
            <person name="Gao D."/>
            <person name="Clevenger J."/>
            <person name="Dash S."/>
            <person name="Ren L."/>
            <person name="Moretzsohn M.C."/>
            <person name="Shirasawa K."/>
            <person name="Huang W."/>
            <person name="Vidigal B."/>
            <person name="Abernathy B."/>
            <person name="Chu Y."/>
            <person name="Niederhuth C.E."/>
            <person name="Umale P."/>
            <person name="Araujo A.C."/>
            <person name="Kozik A."/>
            <person name="Kim K.D."/>
            <person name="Burow M.D."/>
            <person name="Varshney R.K."/>
            <person name="Wang X."/>
            <person name="Zhang X."/>
            <person name="Barkley N."/>
            <person name="Guimaraes P.M."/>
            <person name="Isobe S."/>
            <person name="Guo B."/>
            <person name="Liao B."/>
            <person name="Stalker H.T."/>
            <person name="Schmitz R.J."/>
            <person name="Scheffler B.E."/>
            <person name="Leal-Bertioli S.C."/>
            <person name="Xun X."/>
            <person name="Jackson S.A."/>
            <person name="Michelmore R."/>
            <person name="Ozias-Akins P."/>
        </authorList>
    </citation>
    <scope>NUCLEOTIDE SEQUENCE [LARGE SCALE GENOMIC DNA]</scope>
    <source>
        <strain evidence="2">cv. V14167</strain>
    </source>
</reference>
<accession>A0A6P4BDI2</accession>
<dbReference type="InterPro" id="IPR031052">
    <property type="entry name" value="FHY3/FAR1"/>
</dbReference>
<comment type="subcellular location">
    <subcellularLocation>
        <location evidence="1">Nucleus</location>
    </subcellularLocation>
</comment>
<dbReference type="KEGG" id="adu:107466070"/>
<keyword evidence="1" id="KW-0863">Zinc-finger</keyword>
<name>A0A6P4BDI2_ARADU</name>
<proteinExistence type="inferred from homology"/>
<evidence type="ECO:0000313" key="3">
    <source>
        <dbReference type="RefSeq" id="XP_015940541.1"/>
    </source>
</evidence>
<comment type="similarity">
    <text evidence="1">Belongs to the FHY3/FAR1 family.</text>
</comment>
<evidence type="ECO:0000256" key="1">
    <source>
        <dbReference type="RuleBase" id="RU367018"/>
    </source>
</evidence>
<dbReference type="PANTHER" id="PTHR31669:SF251">
    <property type="entry name" value="PROTEIN FAR1-RELATED SEQUENCE"/>
    <property type="match status" value="1"/>
</dbReference>
<dbReference type="GO" id="GO:0005634">
    <property type="term" value="C:nucleus"/>
    <property type="evidence" value="ECO:0007669"/>
    <property type="project" value="UniProtKB-SubCell"/>
</dbReference>
<keyword evidence="1" id="KW-0539">Nucleus</keyword>
<sequence>MFESSGILCCHCVAVFSSYKVNRVPAYCVLPHWRKNIKQKYIYIKSSHDVSYLDKSYNLFRELCAHFFNVTQKFVTCDDETTMLHATLDNGRTKLTDYHTKMRSKSVADALDTLATQSLCMVGIEDIQDPSRVTTNGGPKSKRLKADMDKSIKNLCGGKRGI</sequence>
<keyword evidence="1" id="KW-0479">Metal-binding</keyword>
<dbReference type="RefSeq" id="XP_015940541.1">
    <property type="nucleotide sequence ID" value="XM_016085055.1"/>
</dbReference>
<gene>
    <name evidence="3" type="primary">LOC107466070</name>
</gene>
<dbReference type="GeneID" id="107466070"/>
<organism evidence="2 3">
    <name type="scientific">Arachis duranensis</name>
    <name type="common">Wild peanut</name>
    <dbReference type="NCBI Taxonomy" id="130453"/>
    <lineage>
        <taxon>Eukaryota</taxon>
        <taxon>Viridiplantae</taxon>
        <taxon>Streptophyta</taxon>
        <taxon>Embryophyta</taxon>
        <taxon>Tracheophyta</taxon>
        <taxon>Spermatophyta</taxon>
        <taxon>Magnoliopsida</taxon>
        <taxon>eudicotyledons</taxon>
        <taxon>Gunneridae</taxon>
        <taxon>Pentapetalae</taxon>
        <taxon>rosids</taxon>
        <taxon>fabids</taxon>
        <taxon>Fabales</taxon>
        <taxon>Fabaceae</taxon>
        <taxon>Papilionoideae</taxon>
        <taxon>50 kb inversion clade</taxon>
        <taxon>dalbergioids sensu lato</taxon>
        <taxon>Dalbergieae</taxon>
        <taxon>Pterocarpus clade</taxon>
        <taxon>Arachis</taxon>
    </lineage>
</organism>
<dbReference type="GO" id="GO:0008270">
    <property type="term" value="F:zinc ion binding"/>
    <property type="evidence" value="ECO:0007669"/>
    <property type="project" value="UniProtKB-UniRule"/>
</dbReference>
<dbReference type="Proteomes" id="UP000515211">
    <property type="component" value="Chromosome 9"/>
</dbReference>
<dbReference type="AlphaFoldDB" id="A0A6P4BDI2"/>
<protein>
    <recommendedName>
        <fullName evidence="1">Protein FAR1-RELATED SEQUENCE</fullName>
    </recommendedName>
</protein>
<reference evidence="3" key="2">
    <citation type="submission" date="2025-08" db="UniProtKB">
        <authorList>
            <consortium name="RefSeq"/>
        </authorList>
    </citation>
    <scope>IDENTIFICATION</scope>
    <source>
        <tissue evidence="3">Whole plant</tissue>
    </source>
</reference>
<dbReference type="PANTHER" id="PTHR31669">
    <property type="entry name" value="PROTEIN FAR1-RELATED SEQUENCE 10-RELATED"/>
    <property type="match status" value="1"/>
</dbReference>
<evidence type="ECO:0000313" key="2">
    <source>
        <dbReference type="Proteomes" id="UP000515211"/>
    </source>
</evidence>
<comment type="function">
    <text evidence="1">Putative transcription activator involved in regulating light control of development.</text>
</comment>
<keyword evidence="1" id="KW-0862">Zinc</keyword>